<dbReference type="InterPro" id="IPR029016">
    <property type="entry name" value="GAF-like_dom_sf"/>
</dbReference>
<protein>
    <recommendedName>
        <fullName evidence="3">GAF domain-containing protein</fullName>
    </recommendedName>
</protein>
<dbReference type="Proteomes" id="UP000466307">
    <property type="component" value="Unassembled WGS sequence"/>
</dbReference>
<dbReference type="RefSeq" id="WP_020790889.1">
    <property type="nucleotide sequence ID" value="NZ_JAADZU010000061.1"/>
</dbReference>
<reference evidence="1 2" key="1">
    <citation type="submission" date="2020-01" db="EMBL/GenBank/DDBJ databases">
        <title>Investigation of new actinobacteria for the biodesulphurisation of diesel fuel.</title>
        <authorList>
            <person name="Athi Narayanan S.M."/>
        </authorList>
    </citation>
    <scope>NUCLEOTIDE SEQUENCE [LARGE SCALE GENOMIC DNA]</scope>
    <source>
        <strain evidence="1 2">213E</strain>
    </source>
</reference>
<keyword evidence="2" id="KW-1185">Reference proteome</keyword>
<name>A0A7K3LSQ9_9ACTN</name>
<sequence length="310" mass="32884">MMRDTDPDLPLGGGQTSLRPEIASSWFRSRLSGVDPSAPPSLDWEAGVPAGSLASAADDVVRTVARDLRDVGAGVLLADSFARVVDIGADDSSVAAWMASLGAVPGARFGEDNAGTNAIGTPIEIRRCVSVLGEEHFHDDFKEFSCHGRPVYHPITRRTIGVVNICFRRESDNPLFSAIARRAVDDITSVILERSPRKEQLLAAAFSSTQFRHSHARIALGDNSVIATPEALDLLGSKDHAAVRAMADDILRGFSATDELTLESGLAVDVGWTAVDGAGLIACLSPRVTDETAGGGQLPYRCGLARRPRG</sequence>
<accession>A0A7K3LSQ9</accession>
<gene>
    <name evidence="1" type="ORF">GYA93_16880</name>
</gene>
<dbReference type="Gene3D" id="3.30.450.40">
    <property type="match status" value="1"/>
</dbReference>
<organism evidence="1 2">
    <name type="scientific">Gordonia desulfuricans</name>
    <dbReference type="NCBI Taxonomy" id="89051"/>
    <lineage>
        <taxon>Bacteria</taxon>
        <taxon>Bacillati</taxon>
        <taxon>Actinomycetota</taxon>
        <taxon>Actinomycetes</taxon>
        <taxon>Mycobacteriales</taxon>
        <taxon>Gordoniaceae</taxon>
        <taxon>Gordonia</taxon>
    </lineage>
</organism>
<proteinExistence type="predicted"/>
<comment type="caution">
    <text evidence="1">The sequence shown here is derived from an EMBL/GenBank/DDBJ whole genome shotgun (WGS) entry which is preliminary data.</text>
</comment>
<evidence type="ECO:0000313" key="2">
    <source>
        <dbReference type="Proteomes" id="UP000466307"/>
    </source>
</evidence>
<dbReference type="EMBL" id="JAADZU010000061">
    <property type="protein sequence ID" value="NDK91242.1"/>
    <property type="molecule type" value="Genomic_DNA"/>
</dbReference>
<evidence type="ECO:0008006" key="3">
    <source>
        <dbReference type="Google" id="ProtNLM"/>
    </source>
</evidence>
<evidence type="ECO:0000313" key="1">
    <source>
        <dbReference type="EMBL" id="NDK91242.1"/>
    </source>
</evidence>
<dbReference type="AlphaFoldDB" id="A0A7K3LSQ9"/>